<keyword evidence="2" id="KW-1185">Reference proteome</keyword>
<dbReference type="AlphaFoldDB" id="A0A848IJ54"/>
<proteinExistence type="predicted"/>
<dbReference type="EMBL" id="JABBGJ010000038">
    <property type="protein sequence ID" value="NMM02322.1"/>
    <property type="molecule type" value="Genomic_DNA"/>
</dbReference>
<sequence length="350" mass="40206">MHRIPRDPEKFGPLELADCIGVARNIDLAEVSETISFSDLLGASRSNDRLIHGKRVENMFEYVVASLGKALIIKREDAGDITCLNASVQPPDYRVVFRDGSEYLIEVKNCHNKSFDQPFSMSKKYLDRLRAYAELFRKPLLLAIYWSNLRMWTVVRPEEILTRRGAIQLKFADAMMHNWSALLGDLMLSTIPPLTCRIWADRNKPRALQPDSTVRFVISAITFYAAGNEILSEEEKIWAWYFMLHSRWTETKAEPVLNDGQLEYIEYESAPRDDTPEHDFQHLGTLSGMVSSYYNYLTVSEDGRVTRLTPSVGPAALSIGLRRGFYGDVLKLWMFEVWPRSKPERDLIEA</sequence>
<comment type="caution">
    <text evidence="1">The sequence shown here is derived from an EMBL/GenBank/DDBJ whole genome shotgun (WGS) entry which is preliminary data.</text>
</comment>
<name>A0A848IJ54_9BURK</name>
<evidence type="ECO:0008006" key="3">
    <source>
        <dbReference type="Google" id="ProtNLM"/>
    </source>
</evidence>
<protein>
    <recommendedName>
        <fullName evidence="3">Restriction endonuclease</fullName>
    </recommendedName>
</protein>
<dbReference type="InterPro" id="IPR011856">
    <property type="entry name" value="tRNA_endonuc-like_dom_sf"/>
</dbReference>
<dbReference type="RefSeq" id="WP_169489119.1">
    <property type="nucleotide sequence ID" value="NZ_JABBGJ010000038.1"/>
</dbReference>
<evidence type="ECO:0000313" key="1">
    <source>
        <dbReference type="EMBL" id="NMM02322.1"/>
    </source>
</evidence>
<reference evidence="1 2" key="1">
    <citation type="submission" date="2020-04" db="EMBL/GenBank/DDBJ databases">
        <title>Paraburkholderia sp. RP-4-7 isolated from soil.</title>
        <authorList>
            <person name="Dahal R.H."/>
        </authorList>
    </citation>
    <scope>NUCLEOTIDE SEQUENCE [LARGE SCALE GENOMIC DNA]</scope>
    <source>
        <strain evidence="1 2">RP-4-7</strain>
    </source>
</reference>
<dbReference type="Proteomes" id="UP000544134">
    <property type="component" value="Unassembled WGS sequence"/>
</dbReference>
<dbReference type="Gene3D" id="3.40.1350.10">
    <property type="match status" value="1"/>
</dbReference>
<organism evidence="1 2">
    <name type="scientific">Paraburkholderia polaris</name>
    <dbReference type="NCBI Taxonomy" id="2728848"/>
    <lineage>
        <taxon>Bacteria</taxon>
        <taxon>Pseudomonadati</taxon>
        <taxon>Pseudomonadota</taxon>
        <taxon>Betaproteobacteria</taxon>
        <taxon>Burkholderiales</taxon>
        <taxon>Burkholderiaceae</taxon>
        <taxon>Paraburkholderia</taxon>
    </lineage>
</organism>
<evidence type="ECO:0000313" key="2">
    <source>
        <dbReference type="Proteomes" id="UP000544134"/>
    </source>
</evidence>
<accession>A0A848IJ54</accession>
<dbReference type="GO" id="GO:0003676">
    <property type="term" value="F:nucleic acid binding"/>
    <property type="evidence" value="ECO:0007669"/>
    <property type="project" value="InterPro"/>
</dbReference>
<gene>
    <name evidence="1" type="ORF">HHL24_30910</name>
</gene>